<keyword evidence="2" id="KW-0808">Transferase</keyword>
<keyword evidence="3" id="KW-1185">Reference proteome</keyword>
<dbReference type="InterPro" id="IPR007044">
    <property type="entry name" value="Cyclodeamin/CycHdrlase"/>
</dbReference>
<dbReference type="PATRIC" id="fig|755172.3.peg.58"/>
<evidence type="ECO:0000259" key="1">
    <source>
        <dbReference type="Pfam" id="PF04961"/>
    </source>
</evidence>
<dbReference type="InterPro" id="IPR036178">
    <property type="entry name" value="Formintransfe-cycloase-like_sf"/>
</dbReference>
<dbReference type="GO" id="GO:0016740">
    <property type="term" value="F:transferase activity"/>
    <property type="evidence" value="ECO:0007669"/>
    <property type="project" value="UniProtKB-KW"/>
</dbReference>
<gene>
    <name evidence="2" type="ORF">HMPREF1863_00059</name>
</gene>
<dbReference type="OrthoDB" id="7959174at2"/>
<feature type="domain" description="Cyclodeaminase/cyclohydrolase" evidence="1">
    <location>
        <begin position="7"/>
        <end position="177"/>
    </location>
</feature>
<proteinExistence type="predicted"/>
<dbReference type="STRING" id="755172.HMPREF1863_00059"/>
<organism evidence="2 3">
    <name type="scientific">Aedoeadaptatus coxii</name>
    <dbReference type="NCBI Taxonomy" id="755172"/>
    <lineage>
        <taxon>Bacteria</taxon>
        <taxon>Bacillati</taxon>
        <taxon>Bacillota</taxon>
        <taxon>Tissierellia</taxon>
        <taxon>Tissierellales</taxon>
        <taxon>Peptoniphilaceae</taxon>
        <taxon>Aedoeadaptatus</taxon>
    </lineage>
</organism>
<protein>
    <submittedName>
        <fullName evidence="2">Formiminotransferase-cyclodeaminase</fullName>
    </submittedName>
</protein>
<sequence length="193" mass="21009">MKLIDLSVSQYIEKAADKTSMPGGGSVAALCGALASSLAVMVLKLSGVDDITWELYDVHSEFLQENIDKDSTSFDDVLKAFKLPKNTEEESKIRSAAIQKGYIKAIDVPLFTMEEAGKVLDLMAKHLPLMGEEAFSDALIAADLARTALRGAAHTVRLNLASLKDETLKASYEKRMAQIEGNAKIHYEAIQGF</sequence>
<dbReference type="Gene3D" id="1.20.120.680">
    <property type="entry name" value="Formiminotetrahydrofolate cyclodeaminase monomer, up-and-down helical bundle"/>
    <property type="match status" value="1"/>
</dbReference>
<dbReference type="SUPFAM" id="SSF101262">
    <property type="entry name" value="Methenyltetrahydrofolate cyclohydrolase-like"/>
    <property type="match status" value="1"/>
</dbReference>
<reference evidence="3" key="1">
    <citation type="submission" date="2016-01" db="EMBL/GenBank/DDBJ databases">
        <authorList>
            <person name="Mitreva M."/>
            <person name="Pepin K.H."/>
            <person name="Mihindukulasuriya K.A."/>
            <person name="Fulton R."/>
            <person name="Fronick C."/>
            <person name="O'Laughlin M."/>
            <person name="Miner T."/>
            <person name="Herter B."/>
            <person name="Rosa B.A."/>
            <person name="Cordes M."/>
            <person name="Tomlinson C."/>
            <person name="Wollam A."/>
            <person name="Palsikar V.B."/>
            <person name="Mardis E.R."/>
            <person name="Wilson R.K."/>
        </authorList>
    </citation>
    <scope>NUCLEOTIDE SEQUENCE [LARGE SCALE GENOMIC DNA]</scope>
    <source>
        <strain evidence="3">DNF00729</strain>
    </source>
</reference>
<dbReference type="RefSeq" id="WP_068366031.1">
    <property type="nucleotide sequence ID" value="NZ_CAUPGT010000001.1"/>
</dbReference>
<accession>A0A134AM03</accession>
<dbReference type="Pfam" id="PF04961">
    <property type="entry name" value="FTCD_C"/>
    <property type="match status" value="1"/>
</dbReference>
<comment type="caution">
    <text evidence="2">The sequence shown here is derived from an EMBL/GenBank/DDBJ whole genome shotgun (WGS) entry which is preliminary data.</text>
</comment>
<evidence type="ECO:0000313" key="2">
    <source>
        <dbReference type="EMBL" id="KXB68590.1"/>
    </source>
</evidence>
<dbReference type="AlphaFoldDB" id="A0A134AM03"/>
<dbReference type="EMBL" id="LSDG01000001">
    <property type="protein sequence ID" value="KXB68590.1"/>
    <property type="molecule type" value="Genomic_DNA"/>
</dbReference>
<dbReference type="Proteomes" id="UP000070442">
    <property type="component" value="Unassembled WGS sequence"/>
</dbReference>
<name>A0A134AM03_9FIRM</name>
<evidence type="ECO:0000313" key="3">
    <source>
        <dbReference type="Proteomes" id="UP000070442"/>
    </source>
</evidence>